<dbReference type="Pfam" id="PF13589">
    <property type="entry name" value="HATPase_c_3"/>
    <property type="match status" value="1"/>
</dbReference>
<keyword evidence="1" id="KW-0175">Coiled coil</keyword>
<dbReference type="OrthoDB" id="9816482at2"/>
<dbReference type="AlphaFoldDB" id="A0A327NK21"/>
<evidence type="ECO:0000256" key="2">
    <source>
        <dbReference type="SAM" id="Phobius"/>
    </source>
</evidence>
<sequence length="717" mass="82524">MEQDINEETIRKELAQILNEDANNYSRILQLSMMLSRYDSDNIRFSVDAGVVDRLGTELVARQETAVSELVKNSYDADAKKVTLTFEDSDAIGGTLTVIDDGLGMTRDQLINGFMRISSTEKLHNPLSERYQRNRSGQKGIGRFAVQRLGERLTIVTQTLSSSNALRLTIEWDQYKGDLDLAVIGNRIETIKKNQKEGTILTIEKLRDRWSQASIKRIYRYVTAIIQPFPLSKESKEVVENNVTLTDPGFKTSFIKVEDARRIVIADEASMVYDHALTIIEGWIDDSGIGVYTITSKKLGIDEIGQIGSDPEDNARPFSLLRHVRFRAYYYVYNADLIPKMQESSIKNLSRKQGGIRLYRNGFRVLPYGETGNDWLKLDASIRRRSILPVHGNTNFFGFVELTDKNKMFNETSSREGLMDNEAFVQLQNFVYRTLLTGVIRTAEARNVKIASGQRKEGKLYEKIEISIKNIAHTIEALDKELEEEEGNIEIKKKRKSRLKKLKQEIEKVAILQKEEQKAYIKERSMLRVLSSVGLTIGQFIHEVRDYIYNMESDIKFLLEKLQADHVSLERLLILDKNVTTFQTYTSYFDGVVSQNVVRNLAPIELQNTVERFWDSIVNDAQKSGINFQKPKELPFTCLHFLCIHRSGLLFCLIFIQIQRKPSNELKSKEKFVLSVVFLVVMCILNFQILEMESLKKTKKVFLKSFSPRLRQAFWMI</sequence>
<dbReference type="EMBL" id="QLII01000004">
    <property type="protein sequence ID" value="RAI72898.1"/>
    <property type="molecule type" value="Genomic_DNA"/>
</dbReference>
<keyword evidence="2" id="KW-0812">Transmembrane</keyword>
<keyword evidence="2" id="KW-1133">Transmembrane helix</keyword>
<keyword evidence="3" id="KW-0547">Nucleotide-binding</keyword>
<name>A0A327NK21_9BACT</name>
<reference evidence="3 4" key="1">
    <citation type="submission" date="2018-06" db="EMBL/GenBank/DDBJ databases">
        <title>Spirosoma sp. HMF3257 Genome sequencing and assembly.</title>
        <authorList>
            <person name="Kang H."/>
            <person name="Cha I."/>
            <person name="Kim H."/>
            <person name="Kang J."/>
            <person name="Joh K."/>
        </authorList>
    </citation>
    <scope>NUCLEOTIDE SEQUENCE [LARGE SCALE GENOMIC DNA]</scope>
    <source>
        <strain evidence="3 4">HMF3257</strain>
    </source>
</reference>
<dbReference type="GO" id="GO:0005524">
    <property type="term" value="F:ATP binding"/>
    <property type="evidence" value="ECO:0007669"/>
    <property type="project" value="UniProtKB-KW"/>
</dbReference>
<comment type="caution">
    <text evidence="3">The sequence shown here is derived from an EMBL/GenBank/DDBJ whole genome shotgun (WGS) entry which is preliminary data.</text>
</comment>
<evidence type="ECO:0000256" key="1">
    <source>
        <dbReference type="SAM" id="Coils"/>
    </source>
</evidence>
<feature type="transmembrane region" description="Helical" evidence="2">
    <location>
        <begin position="634"/>
        <end position="656"/>
    </location>
</feature>
<evidence type="ECO:0000313" key="3">
    <source>
        <dbReference type="EMBL" id="RAI72898.1"/>
    </source>
</evidence>
<organism evidence="3 4">
    <name type="scientific">Spirosoma telluris</name>
    <dbReference type="NCBI Taxonomy" id="2183553"/>
    <lineage>
        <taxon>Bacteria</taxon>
        <taxon>Pseudomonadati</taxon>
        <taxon>Bacteroidota</taxon>
        <taxon>Cytophagia</taxon>
        <taxon>Cytophagales</taxon>
        <taxon>Cytophagaceae</taxon>
        <taxon>Spirosoma</taxon>
    </lineage>
</organism>
<protein>
    <submittedName>
        <fullName evidence="3">ATP-binding protein</fullName>
    </submittedName>
</protein>
<proteinExistence type="predicted"/>
<dbReference type="InterPro" id="IPR036890">
    <property type="entry name" value="HATPase_C_sf"/>
</dbReference>
<dbReference type="Gene3D" id="3.30.565.10">
    <property type="entry name" value="Histidine kinase-like ATPase, C-terminal domain"/>
    <property type="match status" value="1"/>
</dbReference>
<accession>A0A327NK21</accession>
<feature type="coiled-coil region" evidence="1">
    <location>
        <begin position="461"/>
        <end position="519"/>
    </location>
</feature>
<keyword evidence="2" id="KW-0472">Membrane</keyword>
<keyword evidence="3" id="KW-0067">ATP-binding</keyword>
<evidence type="ECO:0000313" key="4">
    <source>
        <dbReference type="Proteomes" id="UP000249016"/>
    </source>
</evidence>
<gene>
    <name evidence="3" type="ORF">HMF3257_39015</name>
</gene>
<keyword evidence="4" id="KW-1185">Reference proteome</keyword>
<dbReference type="SUPFAM" id="SSF55874">
    <property type="entry name" value="ATPase domain of HSP90 chaperone/DNA topoisomerase II/histidine kinase"/>
    <property type="match status" value="1"/>
</dbReference>
<feature type="transmembrane region" description="Helical" evidence="2">
    <location>
        <begin position="672"/>
        <end position="690"/>
    </location>
</feature>
<dbReference type="Proteomes" id="UP000249016">
    <property type="component" value="Unassembled WGS sequence"/>
</dbReference>